<feature type="compositionally biased region" description="Basic and acidic residues" evidence="1">
    <location>
        <begin position="508"/>
        <end position="520"/>
    </location>
</feature>
<evidence type="ECO:0000256" key="1">
    <source>
        <dbReference type="SAM" id="MobiDB-lite"/>
    </source>
</evidence>
<protein>
    <submittedName>
        <fullName evidence="2">Uncharacterized protein</fullName>
    </submittedName>
</protein>
<organism evidence="2 3">
    <name type="scientific">Chara braunii</name>
    <name type="common">Braun's stonewort</name>
    <dbReference type="NCBI Taxonomy" id="69332"/>
    <lineage>
        <taxon>Eukaryota</taxon>
        <taxon>Viridiplantae</taxon>
        <taxon>Streptophyta</taxon>
        <taxon>Charophyceae</taxon>
        <taxon>Charales</taxon>
        <taxon>Characeae</taxon>
        <taxon>Chara</taxon>
    </lineage>
</organism>
<feature type="region of interest" description="Disordered" evidence="1">
    <location>
        <begin position="280"/>
        <end position="321"/>
    </location>
</feature>
<name>A0A388LU76_CHABU</name>
<feature type="region of interest" description="Disordered" evidence="1">
    <location>
        <begin position="1"/>
        <end position="71"/>
    </location>
</feature>
<feature type="region of interest" description="Disordered" evidence="1">
    <location>
        <begin position="422"/>
        <end position="447"/>
    </location>
</feature>
<evidence type="ECO:0000313" key="2">
    <source>
        <dbReference type="EMBL" id="GBG85874.1"/>
    </source>
</evidence>
<feature type="compositionally biased region" description="Basic and acidic residues" evidence="1">
    <location>
        <begin position="463"/>
        <end position="479"/>
    </location>
</feature>
<feature type="region of interest" description="Disordered" evidence="1">
    <location>
        <begin position="563"/>
        <end position="591"/>
    </location>
</feature>
<feature type="compositionally biased region" description="Polar residues" evidence="1">
    <location>
        <begin position="495"/>
        <end position="507"/>
    </location>
</feature>
<dbReference type="EMBL" id="BFEA01000538">
    <property type="protein sequence ID" value="GBG85874.1"/>
    <property type="molecule type" value="Genomic_DNA"/>
</dbReference>
<feature type="region of interest" description="Disordered" evidence="1">
    <location>
        <begin position="462"/>
        <end position="542"/>
    </location>
</feature>
<dbReference type="PANTHER" id="PTHR33492">
    <property type="entry name" value="OSJNBA0043A12.37 PROTEIN-RELATED"/>
    <property type="match status" value="1"/>
</dbReference>
<dbReference type="AlphaFoldDB" id="A0A388LU76"/>
<sequence length="931" mass="101777">MIVNPYPDDDAGQVTLVGRATRGGTVPQETSERTRERPRVQASCAPSVPRSTGGRPVWMNLTPPALSEGRDDVRRAVERGVTQEDFPFKGAHGDGRQVWKDSRQELRRQREESITQGVQRLRVGDQGARADGPGGGGDVWTDGDEIECDAEDDVSGDVLPLRAPNMGGRGGRGRASTTTGRGRKRSSATASDVEDKCGKKWDNLMQQFKKIHNFMGMSRKEDFFQLTSQQRGDKGFSFNMDRAVYEEIKGVKKRSHTIIPTNVADTGGAGGVQLPSAQSATLESVGDGDAAGEGNDEDDNSARGGSESPASPAGFGKRKNVRQQTFEALSECMDKHGALMESTMESASKRQCDTMESASKRQCSIQIRQCEAMEAEVEVQKQHCAASNEVSKLMLGETSSEEGEGITRRALVIRRSPREDWVTKASSGEDDDFETGEETFHGRKGTLREQSITRMVTEVEGVDGGKDGARGVVRARDEGGGDMEGDVPGRDERGQQATPAMRNTISSKDVHVAQESDRQAPMRAPSNPATPASGQARRDEGAAAIAAARGQVTMRNPAKDAVVVAGGGDTSAGGVGGGGGDDRVDAADDDPLINRQRRSVAPPSLEVKARLFVNDLRFWNETEGHGMFKIIQETRLYLVSIAKGVKPPEIRKSVVMPNSTIPLQKLEDESELGAAKERASWVQTIALHIIHGWIFKSPSRARGYHCSYGYVLNHVATDLARAIWYGKNWRVCVSPAVVHNTLELQMKLPIWFVGGVIQDRHEDDEMASYQESTTQRLVGAFTNAVDVWEGVDGGRISYDRLKNVAHDMRLLLSAAMWVMRMAGDNLRSHYEASHLVELIAKLTLIASLHRSFDARRHVLQCVNAVTEKMGKPPMTLVDPPMYIPDWVSCGVTFYNDATLTTPEHARRLDWLGTGPPDVDDEEDEKDDGREP</sequence>
<feature type="region of interest" description="Disordered" evidence="1">
    <location>
        <begin position="155"/>
        <end position="194"/>
    </location>
</feature>
<dbReference type="PANTHER" id="PTHR33492:SF11">
    <property type="entry name" value="OS04G0670900 PROTEIN"/>
    <property type="match status" value="1"/>
</dbReference>
<keyword evidence="3" id="KW-1185">Reference proteome</keyword>
<gene>
    <name evidence="2" type="ORF">CBR_g40686</name>
</gene>
<feature type="compositionally biased region" description="Acidic residues" evidence="1">
    <location>
        <begin position="428"/>
        <end position="437"/>
    </location>
</feature>
<comment type="caution">
    <text evidence="2">The sequence shown here is derived from an EMBL/GenBank/DDBJ whole genome shotgun (WGS) entry which is preliminary data.</text>
</comment>
<evidence type="ECO:0000313" key="3">
    <source>
        <dbReference type="Proteomes" id="UP000265515"/>
    </source>
</evidence>
<feature type="compositionally biased region" description="Basic and acidic residues" evidence="1">
    <location>
        <begin position="30"/>
        <end position="39"/>
    </location>
</feature>
<feature type="compositionally biased region" description="Gly residues" evidence="1">
    <location>
        <begin position="565"/>
        <end position="579"/>
    </location>
</feature>
<dbReference type="Proteomes" id="UP000265515">
    <property type="component" value="Unassembled WGS sequence"/>
</dbReference>
<accession>A0A388LU76</accession>
<feature type="region of interest" description="Disordered" evidence="1">
    <location>
        <begin position="907"/>
        <end position="931"/>
    </location>
</feature>
<reference evidence="2 3" key="1">
    <citation type="journal article" date="2018" name="Cell">
        <title>The Chara Genome: Secondary Complexity and Implications for Plant Terrestrialization.</title>
        <authorList>
            <person name="Nishiyama T."/>
            <person name="Sakayama H."/>
            <person name="Vries J.D."/>
            <person name="Buschmann H."/>
            <person name="Saint-Marcoux D."/>
            <person name="Ullrich K.K."/>
            <person name="Haas F.B."/>
            <person name="Vanderstraeten L."/>
            <person name="Becker D."/>
            <person name="Lang D."/>
            <person name="Vosolsobe S."/>
            <person name="Rombauts S."/>
            <person name="Wilhelmsson P.K.I."/>
            <person name="Janitza P."/>
            <person name="Kern R."/>
            <person name="Heyl A."/>
            <person name="Rumpler F."/>
            <person name="Villalobos L.I.A.C."/>
            <person name="Clay J.M."/>
            <person name="Skokan R."/>
            <person name="Toyoda A."/>
            <person name="Suzuki Y."/>
            <person name="Kagoshima H."/>
            <person name="Schijlen E."/>
            <person name="Tajeshwar N."/>
            <person name="Catarino B."/>
            <person name="Hetherington A.J."/>
            <person name="Saltykova A."/>
            <person name="Bonnot C."/>
            <person name="Breuninger H."/>
            <person name="Symeonidi A."/>
            <person name="Radhakrishnan G.V."/>
            <person name="Van Nieuwerburgh F."/>
            <person name="Deforce D."/>
            <person name="Chang C."/>
            <person name="Karol K.G."/>
            <person name="Hedrich R."/>
            <person name="Ulvskov P."/>
            <person name="Glockner G."/>
            <person name="Delwiche C.F."/>
            <person name="Petrasek J."/>
            <person name="Van de Peer Y."/>
            <person name="Friml J."/>
            <person name="Beilby M."/>
            <person name="Dolan L."/>
            <person name="Kohara Y."/>
            <person name="Sugano S."/>
            <person name="Fujiyama A."/>
            <person name="Delaux P.-M."/>
            <person name="Quint M."/>
            <person name="TheiBen G."/>
            <person name="Hagemann M."/>
            <person name="Harholt J."/>
            <person name="Dunand C."/>
            <person name="Zachgo S."/>
            <person name="Langdale J."/>
            <person name="Maumus F."/>
            <person name="Straeten D.V.D."/>
            <person name="Gould S.B."/>
            <person name="Rensing S.A."/>
        </authorList>
    </citation>
    <scope>NUCLEOTIDE SEQUENCE [LARGE SCALE GENOMIC DNA]</scope>
    <source>
        <strain evidence="2 3">S276</strain>
    </source>
</reference>
<dbReference type="Gramene" id="GBG85874">
    <property type="protein sequence ID" value="GBG85874"/>
    <property type="gene ID" value="CBR_g40686"/>
</dbReference>
<proteinExistence type="predicted"/>